<sequence>MSGTKSHFPKVQATDALIVAHGQPSDPEPAERALAQLTARVQACLPEMRLGSATMANGNRLEEALTSLPTDGLVYPLFMANGWFVRTNLRNRLGDGAYRVLPPLGLDPALPELAAGLVRASLKSKDFQPQQTQLLIAAHGSAHGQAAADSARAFASALSALLPMAKIESGFVEQAPFLPEISREIDAPCLCLPFFAMDGDHMKEDVRQGLGDADFAGHILPALGQADDIPELIANALRAKMTEREAA</sequence>
<evidence type="ECO:0000313" key="3">
    <source>
        <dbReference type="EMBL" id="SHJ74794.1"/>
    </source>
</evidence>
<protein>
    <submittedName>
        <fullName evidence="3">Sirohydrochlorin ferrochelatase</fullName>
    </submittedName>
</protein>
<dbReference type="Proteomes" id="UP000183982">
    <property type="component" value="Unassembled WGS sequence"/>
</dbReference>
<gene>
    <name evidence="3" type="ORF">SAMN05444000_112108</name>
</gene>
<keyword evidence="1" id="KW-0479">Metal-binding</keyword>
<dbReference type="EMBL" id="FQZQ01000012">
    <property type="protein sequence ID" value="SHJ74794.1"/>
    <property type="molecule type" value="Genomic_DNA"/>
</dbReference>
<dbReference type="GO" id="GO:0016829">
    <property type="term" value="F:lyase activity"/>
    <property type="evidence" value="ECO:0007669"/>
    <property type="project" value="UniProtKB-KW"/>
</dbReference>
<dbReference type="RefSeq" id="WP_073252828.1">
    <property type="nucleotide sequence ID" value="NZ_FQZQ01000012.1"/>
</dbReference>
<dbReference type="InterPro" id="IPR002762">
    <property type="entry name" value="CbiX-like"/>
</dbReference>
<reference evidence="4" key="1">
    <citation type="submission" date="2016-11" db="EMBL/GenBank/DDBJ databases">
        <authorList>
            <person name="Varghese N."/>
            <person name="Submissions S."/>
        </authorList>
    </citation>
    <scope>NUCLEOTIDE SEQUENCE [LARGE SCALE GENOMIC DNA]</scope>
    <source>
        <strain evidence="4">DSM 100564</strain>
    </source>
</reference>
<dbReference type="STRING" id="1470563.SAMN05444000_112108"/>
<evidence type="ECO:0000256" key="2">
    <source>
        <dbReference type="ARBA" id="ARBA00023239"/>
    </source>
</evidence>
<dbReference type="Pfam" id="PF01903">
    <property type="entry name" value="CbiX"/>
    <property type="match status" value="1"/>
</dbReference>
<dbReference type="GO" id="GO:0046872">
    <property type="term" value="F:metal ion binding"/>
    <property type="evidence" value="ECO:0007669"/>
    <property type="project" value="UniProtKB-KW"/>
</dbReference>
<organism evidence="3 4">
    <name type="scientific">Shimia gijangensis</name>
    <dbReference type="NCBI Taxonomy" id="1470563"/>
    <lineage>
        <taxon>Bacteria</taxon>
        <taxon>Pseudomonadati</taxon>
        <taxon>Pseudomonadota</taxon>
        <taxon>Alphaproteobacteria</taxon>
        <taxon>Rhodobacterales</taxon>
        <taxon>Roseobacteraceae</taxon>
    </lineage>
</organism>
<dbReference type="AlphaFoldDB" id="A0A1M6LUB5"/>
<evidence type="ECO:0000256" key="1">
    <source>
        <dbReference type="ARBA" id="ARBA00022723"/>
    </source>
</evidence>
<name>A0A1M6LUB5_9RHOB</name>
<keyword evidence="2" id="KW-0456">Lyase</keyword>
<keyword evidence="4" id="KW-1185">Reference proteome</keyword>
<evidence type="ECO:0000313" key="4">
    <source>
        <dbReference type="Proteomes" id="UP000183982"/>
    </source>
</evidence>
<accession>A0A1M6LUB5</accession>
<dbReference type="Gene3D" id="3.40.50.1400">
    <property type="match status" value="2"/>
</dbReference>
<proteinExistence type="predicted"/>
<dbReference type="SUPFAM" id="SSF53800">
    <property type="entry name" value="Chelatase"/>
    <property type="match status" value="1"/>
</dbReference>